<dbReference type="GO" id="GO:0005576">
    <property type="term" value="C:extracellular region"/>
    <property type="evidence" value="ECO:0007669"/>
    <property type="project" value="UniProtKB-SubCell"/>
</dbReference>
<evidence type="ECO:0000256" key="9">
    <source>
        <dbReference type="SAM" id="SignalP"/>
    </source>
</evidence>
<evidence type="ECO:0008006" key="12">
    <source>
        <dbReference type="Google" id="ProtNLM"/>
    </source>
</evidence>
<dbReference type="InterPro" id="IPR003995">
    <property type="entry name" value="RTX_toxin_determinant-A"/>
</dbReference>
<dbReference type="InterPro" id="IPR001343">
    <property type="entry name" value="Hemolysn_Ca-bd"/>
</dbReference>
<feature type="signal peptide" evidence="9">
    <location>
        <begin position="1"/>
        <end position="19"/>
    </location>
</feature>
<keyword evidence="9" id="KW-0732">Signal</keyword>
<name>A0A0X3UQ15_9ACTN</name>
<dbReference type="Gene3D" id="2.150.10.10">
    <property type="entry name" value="Serralysin-like metalloprotease, C-terminal"/>
    <property type="match status" value="4"/>
</dbReference>
<evidence type="ECO:0000256" key="6">
    <source>
        <dbReference type="ARBA" id="ARBA00023026"/>
    </source>
</evidence>
<keyword evidence="6" id="KW-0843">Virulence</keyword>
<dbReference type="PANTHER" id="PTHR38340:SF1">
    <property type="entry name" value="S-LAYER PROTEIN"/>
    <property type="match status" value="1"/>
</dbReference>
<feature type="compositionally biased region" description="Basic and acidic residues" evidence="8">
    <location>
        <begin position="165"/>
        <end position="180"/>
    </location>
</feature>
<evidence type="ECO:0000256" key="3">
    <source>
        <dbReference type="ARBA" id="ARBA00022525"/>
    </source>
</evidence>
<dbReference type="Proteomes" id="UP000053244">
    <property type="component" value="Unassembled WGS sequence"/>
</dbReference>
<evidence type="ECO:0000313" key="10">
    <source>
        <dbReference type="EMBL" id="KUL34237.1"/>
    </source>
</evidence>
<feature type="region of interest" description="Disordered" evidence="8">
    <location>
        <begin position="411"/>
        <end position="442"/>
    </location>
</feature>
<dbReference type="GO" id="GO:0090729">
    <property type="term" value="F:toxin activity"/>
    <property type="evidence" value="ECO:0007669"/>
    <property type="project" value="UniProtKB-KW"/>
</dbReference>
<organism evidence="10 11">
    <name type="scientific">Actinoplanes awajinensis subsp. mycoplanecinus</name>
    <dbReference type="NCBI Taxonomy" id="135947"/>
    <lineage>
        <taxon>Bacteria</taxon>
        <taxon>Bacillati</taxon>
        <taxon>Actinomycetota</taxon>
        <taxon>Actinomycetes</taxon>
        <taxon>Micromonosporales</taxon>
        <taxon>Micromonosporaceae</taxon>
        <taxon>Actinoplanes</taxon>
    </lineage>
</organism>
<comment type="caution">
    <text evidence="10">The sequence shown here is derived from an EMBL/GenBank/DDBJ whole genome shotgun (WGS) entry which is preliminary data.</text>
</comment>
<evidence type="ECO:0000256" key="8">
    <source>
        <dbReference type="SAM" id="MobiDB-lite"/>
    </source>
</evidence>
<dbReference type="GO" id="GO:0016020">
    <property type="term" value="C:membrane"/>
    <property type="evidence" value="ECO:0007669"/>
    <property type="project" value="UniProtKB-SubCell"/>
</dbReference>
<dbReference type="PRINTS" id="PR00313">
    <property type="entry name" value="CABNDNGRPT"/>
</dbReference>
<dbReference type="InterPro" id="IPR050557">
    <property type="entry name" value="RTX_toxin/Mannuronan_C5-epim"/>
</dbReference>
<dbReference type="PROSITE" id="PS00330">
    <property type="entry name" value="HEMOLYSIN_CALCIUM"/>
    <property type="match status" value="4"/>
</dbReference>
<keyword evidence="4" id="KW-0800">Toxin</keyword>
<dbReference type="Pfam" id="PF00353">
    <property type="entry name" value="HemolysinCabind"/>
    <property type="match status" value="7"/>
</dbReference>
<dbReference type="SUPFAM" id="SSF51120">
    <property type="entry name" value="beta-Roll"/>
    <property type="match status" value="3"/>
</dbReference>
<dbReference type="AlphaFoldDB" id="A0A0X3UQ15"/>
<keyword evidence="7" id="KW-0472">Membrane</keyword>
<feature type="region of interest" description="Disordered" evidence="8">
    <location>
        <begin position="363"/>
        <end position="388"/>
    </location>
</feature>
<evidence type="ECO:0000256" key="5">
    <source>
        <dbReference type="ARBA" id="ARBA00022737"/>
    </source>
</evidence>
<feature type="compositionally biased region" description="Polar residues" evidence="8">
    <location>
        <begin position="429"/>
        <end position="442"/>
    </location>
</feature>
<evidence type="ECO:0000313" key="11">
    <source>
        <dbReference type="Proteomes" id="UP000053244"/>
    </source>
</evidence>
<evidence type="ECO:0000256" key="7">
    <source>
        <dbReference type="ARBA" id="ARBA00023136"/>
    </source>
</evidence>
<dbReference type="EMBL" id="LLZH01000122">
    <property type="protein sequence ID" value="KUL34237.1"/>
    <property type="molecule type" value="Genomic_DNA"/>
</dbReference>
<dbReference type="GO" id="GO:0005509">
    <property type="term" value="F:calcium ion binding"/>
    <property type="evidence" value="ECO:0007669"/>
    <property type="project" value="InterPro"/>
</dbReference>
<evidence type="ECO:0000256" key="1">
    <source>
        <dbReference type="ARBA" id="ARBA00004370"/>
    </source>
</evidence>
<accession>A0A0X3UQ15</accession>
<protein>
    <recommendedName>
        <fullName evidence="12">Calcium-binding protein</fullName>
    </recommendedName>
</protein>
<dbReference type="InterPro" id="IPR011049">
    <property type="entry name" value="Serralysin-like_metalloprot_C"/>
</dbReference>
<keyword evidence="3" id="KW-0964">Secreted</keyword>
<comment type="subcellular location">
    <subcellularLocation>
        <location evidence="1">Membrane</location>
    </subcellularLocation>
    <subcellularLocation>
        <location evidence="2">Secreted</location>
    </subcellularLocation>
</comment>
<reference evidence="10 11" key="1">
    <citation type="submission" date="2015-10" db="EMBL/GenBank/DDBJ databases">
        <authorList>
            <person name="Gilbert D.G."/>
        </authorList>
    </citation>
    <scope>NUCLEOTIDE SEQUENCE [LARGE SCALE GENOMIC DNA]</scope>
    <source>
        <strain evidence="10 11">NRRL B-16712</strain>
    </source>
</reference>
<proteinExistence type="predicted"/>
<keyword evidence="11" id="KW-1185">Reference proteome</keyword>
<gene>
    <name evidence="10" type="ORF">ADL15_16510</name>
</gene>
<feature type="region of interest" description="Disordered" evidence="8">
    <location>
        <begin position="159"/>
        <end position="207"/>
    </location>
</feature>
<evidence type="ECO:0000256" key="2">
    <source>
        <dbReference type="ARBA" id="ARBA00004613"/>
    </source>
</evidence>
<feature type="chain" id="PRO_5007055185" description="Calcium-binding protein" evidence="9">
    <location>
        <begin position="20"/>
        <end position="442"/>
    </location>
</feature>
<evidence type="ECO:0000256" key="4">
    <source>
        <dbReference type="ARBA" id="ARBA00022656"/>
    </source>
</evidence>
<dbReference type="PANTHER" id="PTHR38340">
    <property type="entry name" value="S-LAYER PROTEIN"/>
    <property type="match status" value="1"/>
</dbReference>
<keyword evidence="5" id="KW-0677">Repeat</keyword>
<dbReference type="InterPro" id="IPR018511">
    <property type="entry name" value="Hemolysin-typ_Ca-bd_CS"/>
</dbReference>
<sequence>MALLSTTAAVGVFTAPAEAAATGTVYLDTSGERGDPISVVFKAGSGKKNTVVVTRSGRTVTIDDRVAMKPGKGCKAVKGDKTKVRCTTSLEIGQVVTYLGSGNDKVTNRTGLTLFANGGSGADTLIGGPGDDLLRGESGADRLYGLAGADFLTGGDGNDALSGGDGKDHLQGGKGNDREYGGAGDDTMAQDADTSGPDADLLSGGAGTDMVSYASRKKALTADSDGVKGDDGRKGEGDTILSAEYIVGGLGNDHLYGTNGPDRLSGLAGNDVIIGNGGNDVLEDYAGTNRLEGGAGDDVLESGTGDDLLLGGAGSDTVDYNWRFVPVTVDLDGAIADDGQAGEKDTIGTDIENIHGGQAADTLTGNDGTNRLDGSEGDDIIRGGGGPDTLIGGGGTDHLYGDAGDDHLDGTKDGTVDTLDGGADHDTCAPNTDPDTAVNCES</sequence>
<dbReference type="PRINTS" id="PR01488">
    <property type="entry name" value="RTXTOXINA"/>
</dbReference>